<dbReference type="PANTHER" id="PTHR34876:SF4">
    <property type="entry name" value="1,4-BETA-D-GLUCAN CELLOBIOHYDROLASE C-RELATED"/>
    <property type="match status" value="1"/>
</dbReference>
<dbReference type="Gene3D" id="3.20.20.40">
    <property type="entry name" value="1, 4-beta cellobiohydrolase"/>
    <property type="match status" value="1"/>
</dbReference>
<dbReference type="GO" id="GO:0004553">
    <property type="term" value="F:hydrolase activity, hydrolyzing O-glycosyl compounds"/>
    <property type="evidence" value="ECO:0007669"/>
    <property type="project" value="InterPro"/>
</dbReference>
<dbReference type="GO" id="GO:0030245">
    <property type="term" value="P:cellulose catabolic process"/>
    <property type="evidence" value="ECO:0007669"/>
    <property type="project" value="UniProtKB-KW"/>
</dbReference>
<feature type="binding site" evidence="9">
    <location>
        <position position="224"/>
    </location>
    <ligand>
        <name>substrate</name>
    </ligand>
</feature>
<evidence type="ECO:0000256" key="6">
    <source>
        <dbReference type="ARBA" id="ARBA00023295"/>
    </source>
</evidence>
<dbReference type="PANTHER" id="PTHR34876">
    <property type="match status" value="1"/>
</dbReference>
<keyword evidence="2 12" id="KW-0378">Hydrolase</keyword>
<feature type="active site" description="Proton acceptor" evidence="8">
    <location>
        <position position="327"/>
    </location>
</feature>
<feature type="transmembrane region" description="Helical" evidence="13">
    <location>
        <begin position="15"/>
        <end position="35"/>
    </location>
</feature>
<accession>A0A927MRM6</accession>
<evidence type="ECO:0000256" key="11">
    <source>
        <dbReference type="PROSITE-ProRule" id="PRU10057"/>
    </source>
</evidence>
<evidence type="ECO:0000256" key="7">
    <source>
        <dbReference type="ARBA" id="ARBA00023326"/>
    </source>
</evidence>
<feature type="active site" evidence="10">
    <location>
        <position position="141"/>
    </location>
</feature>
<keyword evidence="13" id="KW-1133">Transmembrane helix</keyword>
<evidence type="ECO:0000256" key="3">
    <source>
        <dbReference type="ARBA" id="ARBA00023001"/>
    </source>
</evidence>
<dbReference type="Proteomes" id="UP000638648">
    <property type="component" value="Unassembled WGS sequence"/>
</dbReference>
<evidence type="ECO:0000256" key="4">
    <source>
        <dbReference type="ARBA" id="ARBA00023157"/>
    </source>
</evidence>
<keyword evidence="4" id="KW-1015">Disulfide bond</keyword>
<evidence type="ECO:0000256" key="10">
    <source>
        <dbReference type="PROSITE-ProRule" id="PRU10056"/>
    </source>
</evidence>
<feature type="binding site" evidence="9">
    <location>
        <position position="221"/>
    </location>
    <ligand>
        <name>substrate</name>
    </ligand>
</feature>
<dbReference type="InterPro" id="IPR001524">
    <property type="entry name" value="Glyco_hydro_6_CS"/>
</dbReference>
<evidence type="ECO:0000256" key="1">
    <source>
        <dbReference type="ARBA" id="ARBA00022729"/>
    </source>
</evidence>
<keyword evidence="13" id="KW-0472">Membrane</keyword>
<reference evidence="14" key="1">
    <citation type="submission" date="2020-10" db="EMBL/GenBank/DDBJ databases">
        <title>Sequencing the genomes of 1000 actinobacteria strains.</title>
        <authorList>
            <person name="Klenk H.-P."/>
        </authorList>
    </citation>
    <scope>NUCLEOTIDE SEQUENCE</scope>
    <source>
        <strain evidence="14">DSM 45354</strain>
    </source>
</reference>
<dbReference type="Pfam" id="PF01341">
    <property type="entry name" value="Glyco_hydro_6"/>
    <property type="match status" value="1"/>
</dbReference>
<keyword evidence="15" id="KW-1185">Reference proteome</keyword>
<comment type="similarity">
    <text evidence="12">Belongs to the glycosyl hydrolase family 6.</text>
</comment>
<dbReference type="PRINTS" id="PR00733">
    <property type="entry name" value="GLHYDRLASE6"/>
</dbReference>
<organism evidence="14 15">
    <name type="scientific">Actinopolymorpha pittospori</name>
    <dbReference type="NCBI Taxonomy" id="648752"/>
    <lineage>
        <taxon>Bacteria</taxon>
        <taxon>Bacillati</taxon>
        <taxon>Actinomycetota</taxon>
        <taxon>Actinomycetes</taxon>
        <taxon>Propionibacteriales</taxon>
        <taxon>Actinopolymorphaceae</taxon>
        <taxon>Actinopolymorpha</taxon>
    </lineage>
</organism>
<feature type="active site" description="Proton donor" evidence="8 11">
    <location>
        <position position="179"/>
    </location>
</feature>
<keyword evidence="7 12" id="KW-0624">Polysaccharide degradation</keyword>
<protein>
    <recommendedName>
        <fullName evidence="12">Glucanase</fullName>
        <ecNumber evidence="12">3.2.1.-</ecNumber>
    </recommendedName>
</protein>
<evidence type="ECO:0000256" key="5">
    <source>
        <dbReference type="ARBA" id="ARBA00023277"/>
    </source>
</evidence>
<keyword evidence="6 12" id="KW-0326">Glycosidase</keyword>
<dbReference type="InterPro" id="IPR016288">
    <property type="entry name" value="Beta_cellobiohydrolase"/>
</dbReference>
<keyword evidence="13" id="KW-0812">Transmembrane</keyword>
<comment type="caution">
    <text evidence="14">The sequence shown here is derived from an EMBL/GenBank/DDBJ whole genome shotgun (WGS) entry which is preliminary data.</text>
</comment>
<keyword evidence="5 12" id="KW-0119">Carbohydrate metabolism</keyword>
<dbReference type="AlphaFoldDB" id="A0A927MRM6"/>
<name>A0A927MRM6_9ACTN</name>
<dbReference type="EC" id="3.2.1.-" evidence="12"/>
<dbReference type="EMBL" id="JADBEM010000001">
    <property type="protein sequence ID" value="MBE1605081.1"/>
    <property type="molecule type" value="Genomic_DNA"/>
</dbReference>
<dbReference type="PIRSF" id="PIRSF001100">
    <property type="entry name" value="Beta_cellobiohydrolase"/>
    <property type="match status" value="1"/>
</dbReference>
<evidence type="ECO:0000313" key="14">
    <source>
        <dbReference type="EMBL" id="MBE1605081.1"/>
    </source>
</evidence>
<evidence type="ECO:0000313" key="15">
    <source>
        <dbReference type="Proteomes" id="UP000638648"/>
    </source>
</evidence>
<gene>
    <name evidence="14" type="ORF">HEB94_001929</name>
</gene>
<evidence type="ECO:0000256" key="13">
    <source>
        <dbReference type="SAM" id="Phobius"/>
    </source>
</evidence>
<evidence type="ECO:0000256" key="8">
    <source>
        <dbReference type="PIRSR" id="PIRSR001100-1"/>
    </source>
</evidence>
<dbReference type="RefSeq" id="WP_192749478.1">
    <property type="nucleotide sequence ID" value="NZ_BAABJL010000030.1"/>
</dbReference>
<feature type="binding site" evidence="9">
    <location>
        <position position="325"/>
    </location>
    <ligand>
        <name>substrate</name>
    </ligand>
</feature>
<keyword evidence="1" id="KW-0732">Signal</keyword>
<feature type="binding site" evidence="9">
    <location>
        <position position="105"/>
    </location>
    <ligand>
        <name>substrate</name>
    </ligand>
</feature>
<proteinExistence type="inferred from homology"/>
<dbReference type="InterPro" id="IPR036434">
    <property type="entry name" value="Beta_cellobiohydrolase_sf"/>
</dbReference>
<evidence type="ECO:0000256" key="2">
    <source>
        <dbReference type="ARBA" id="ARBA00022801"/>
    </source>
</evidence>
<feature type="binding site" evidence="9">
    <location>
        <position position="251"/>
    </location>
    <ligand>
        <name>substrate</name>
    </ligand>
</feature>
<sequence length="381" mass="41062">MGLRDSWKHFRRGRIGARALAISVILAVSAGIVVITSPSRPTALWSTGYTWPLAAHPETSDPVSRTGGLYVDPDNQPTAWVRDNPTDPRSAEIRRGIADLPIGRWFLGNWDESQVARKYTSDAQRVQRLPVLVLYNMPQRDCGGYSSGGAGDEGSYRSWVDGVVRGVGSRPALVIVEPDALAGLSCLDQAGQERRLRLLSYVVNQFATRAPATWVYLDAGHSSWVDPPTMADRLIRAGVGEARGFALNVSNYQSTQVNVGYGQAVARQLEEHGIQARFVIDTSRNGSGGNTTEWCNPPGQRVGVSPRLGGADGLDLQLWARPPGESDGQCGISPSAPPGAFVPSVAFTLLTGSDPPGWVFGLEAPSNLWHMLQSGQAPRPW</sequence>
<dbReference type="PROSITE" id="PS00655">
    <property type="entry name" value="GLYCOSYL_HYDROL_F6_1"/>
    <property type="match status" value="1"/>
</dbReference>
<evidence type="ECO:0000256" key="12">
    <source>
        <dbReference type="RuleBase" id="RU361186"/>
    </source>
</evidence>
<dbReference type="PROSITE" id="PS00656">
    <property type="entry name" value="GLYCOSYL_HYDROL_F6_2"/>
    <property type="match status" value="1"/>
</dbReference>
<feature type="binding site" evidence="9">
    <location>
        <position position="294"/>
    </location>
    <ligand>
        <name>substrate</name>
    </ligand>
</feature>
<dbReference type="SUPFAM" id="SSF51989">
    <property type="entry name" value="Glycosyl hydrolases family 6, cellulases"/>
    <property type="match status" value="1"/>
</dbReference>
<keyword evidence="3 12" id="KW-0136">Cellulose degradation</keyword>
<evidence type="ECO:0000256" key="9">
    <source>
        <dbReference type="PIRSR" id="PIRSR001100-2"/>
    </source>
</evidence>